<proteinExistence type="predicted"/>
<keyword evidence="3" id="KW-1185">Reference proteome</keyword>
<accession>A0ABQ0RRX1</accession>
<comment type="caution">
    <text evidence="2">The sequence shown here is derived from an EMBL/GenBank/DDBJ whole genome shotgun (WGS) entry which is preliminary data.</text>
</comment>
<protein>
    <submittedName>
        <fullName evidence="2">Uncharacterized protein</fullName>
    </submittedName>
</protein>
<organism evidence="2 3">
    <name type="scientific">Pseudonocardia saturnea</name>
    <dbReference type="NCBI Taxonomy" id="33909"/>
    <lineage>
        <taxon>Bacteria</taxon>
        <taxon>Bacillati</taxon>
        <taxon>Actinomycetota</taxon>
        <taxon>Actinomycetes</taxon>
        <taxon>Pseudonocardiales</taxon>
        <taxon>Pseudonocardiaceae</taxon>
        <taxon>Pseudonocardia</taxon>
    </lineage>
</organism>
<name>A0ABQ0RRX1_9PSEU</name>
<feature type="compositionally biased region" description="Basic and acidic residues" evidence="1">
    <location>
        <begin position="52"/>
        <end position="64"/>
    </location>
</feature>
<evidence type="ECO:0000256" key="1">
    <source>
        <dbReference type="SAM" id="MobiDB-lite"/>
    </source>
</evidence>
<dbReference type="Proteomes" id="UP000320693">
    <property type="component" value="Unassembled WGS sequence"/>
</dbReference>
<reference evidence="2 3" key="1">
    <citation type="submission" date="2019-06" db="EMBL/GenBank/DDBJ databases">
        <title>Whole genome shotgun sequence of Pseudonocardia saturnea NBRC 14499.</title>
        <authorList>
            <person name="Hosoyama A."/>
            <person name="Uohara A."/>
            <person name="Ohji S."/>
            <person name="Ichikawa N."/>
        </authorList>
    </citation>
    <scope>NUCLEOTIDE SEQUENCE [LARGE SCALE GENOMIC DNA]</scope>
    <source>
        <strain evidence="2 3">NBRC 14499</strain>
    </source>
</reference>
<dbReference type="EMBL" id="BJNH01000005">
    <property type="protein sequence ID" value="GEC23429.1"/>
    <property type="molecule type" value="Genomic_DNA"/>
</dbReference>
<gene>
    <name evidence="2" type="ORF">PSA01_04580</name>
</gene>
<feature type="region of interest" description="Disordered" evidence="1">
    <location>
        <begin position="1"/>
        <end position="111"/>
    </location>
</feature>
<sequence length="111" mass="11737">MHRTHGLAPFARGRAAHPGSHCSHEVAPSVLEPAAHTTSHRSQGHAAAPALSDDRARLLVRRDTTSGIGRHAGIAPFTMPASRHSHGLTPFARDPIPCEPDDPVRTVTGPV</sequence>
<evidence type="ECO:0000313" key="3">
    <source>
        <dbReference type="Proteomes" id="UP000320693"/>
    </source>
</evidence>
<evidence type="ECO:0000313" key="2">
    <source>
        <dbReference type="EMBL" id="GEC23429.1"/>
    </source>
</evidence>